<dbReference type="AlphaFoldDB" id="A0A640SA31"/>
<feature type="region of interest" description="Disordered" evidence="1">
    <location>
        <begin position="1"/>
        <end position="67"/>
    </location>
</feature>
<dbReference type="Proteomes" id="UP000435837">
    <property type="component" value="Unassembled WGS sequence"/>
</dbReference>
<organism evidence="2 3">
    <name type="scientific">Streptomyces caniferus</name>
    <dbReference type="NCBI Taxonomy" id="285557"/>
    <lineage>
        <taxon>Bacteria</taxon>
        <taxon>Bacillati</taxon>
        <taxon>Actinomycetota</taxon>
        <taxon>Actinomycetes</taxon>
        <taxon>Kitasatosporales</taxon>
        <taxon>Streptomycetaceae</taxon>
        <taxon>Streptomyces</taxon>
    </lineage>
</organism>
<proteinExistence type="predicted"/>
<evidence type="ECO:0000313" key="3">
    <source>
        <dbReference type="Proteomes" id="UP000435837"/>
    </source>
</evidence>
<dbReference type="EMBL" id="BLIN01000005">
    <property type="protein sequence ID" value="GFE07311.1"/>
    <property type="molecule type" value="Genomic_DNA"/>
</dbReference>
<reference evidence="2 3" key="1">
    <citation type="submission" date="2019-12" db="EMBL/GenBank/DDBJ databases">
        <title>Whole genome shotgun sequence of Streptomyces caniferus NBRC 15389.</title>
        <authorList>
            <person name="Ichikawa N."/>
            <person name="Kimura A."/>
            <person name="Kitahashi Y."/>
            <person name="Komaki H."/>
            <person name="Tamura T."/>
        </authorList>
    </citation>
    <scope>NUCLEOTIDE SEQUENCE [LARGE SCALE GENOMIC DNA]</scope>
    <source>
        <strain evidence="2 3">NBRC 15389</strain>
    </source>
</reference>
<evidence type="ECO:0000256" key="1">
    <source>
        <dbReference type="SAM" id="MobiDB-lite"/>
    </source>
</evidence>
<accession>A0A640SA31</accession>
<sequence length="218" mass="23622">MSERSRRASGARSLPSLVLRPDATRPPGHMPPGGGCPAPTTDVRSAPDQSGPRPATNPSGEDVPNAALLSRRAGCRADQSGRTEWENGAMVQSLRIRFLAVGRVSRWLAVSGVVDGGGQHPLRGAIETYATSRPLHLFLDFTECRVTDLSAGMLREVIASHSGLRLCLIRVPERISRSCAVGRRCVFLPDVRFAWTRWEQVEPAASPPLTAPAETKRR</sequence>
<protein>
    <recommendedName>
        <fullName evidence="4">STAS domain-containing protein</fullName>
    </recommendedName>
</protein>
<comment type="caution">
    <text evidence="2">The sequence shown here is derived from an EMBL/GenBank/DDBJ whole genome shotgun (WGS) entry which is preliminary data.</text>
</comment>
<name>A0A640SA31_9ACTN</name>
<evidence type="ECO:0008006" key="4">
    <source>
        <dbReference type="Google" id="ProtNLM"/>
    </source>
</evidence>
<gene>
    <name evidence="2" type="ORF">Scani_35790</name>
</gene>
<evidence type="ECO:0000313" key="2">
    <source>
        <dbReference type="EMBL" id="GFE07311.1"/>
    </source>
</evidence>